<name>A0A454CYH5_VIBHA</name>
<sequence length="12" mass="1440">TKCVRHIHVEAF</sequence>
<feature type="non-terminal residue" evidence="1">
    <location>
        <position position="1"/>
    </location>
</feature>
<gene>
    <name evidence="1" type="ORF">VCHENC02_2878B</name>
</gene>
<accession>A0A454CYH5</accession>
<protein>
    <submittedName>
        <fullName evidence="1">Uncharacterized protein</fullName>
    </submittedName>
</protein>
<proteinExistence type="predicted"/>
<dbReference type="Proteomes" id="UP000008367">
    <property type="component" value="Unassembled WGS sequence"/>
</dbReference>
<comment type="caution">
    <text evidence="1">The sequence shown here is derived from an EMBL/GenBank/DDBJ whole genome shotgun (WGS) entry which is preliminary data.</text>
</comment>
<evidence type="ECO:0000313" key="2">
    <source>
        <dbReference type="Proteomes" id="UP000008367"/>
    </source>
</evidence>
<evidence type="ECO:0000313" key="1">
    <source>
        <dbReference type="EMBL" id="EKM31477.1"/>
    </source>
</evidence>
<dbReference type="EMBL" id="AJSR01001171">
    <property type="protein sequence ID" value="EKM31477.1"/>
    <property type="molecule type" value="Genomic_DNA"/>
</dbReference>
<organism evidence="1 2">
    <name type="scientific">Vibrio harveyi</name>
    <name type="common">Beneckea harveyi</name>
    <dbReference type="NCBI Taxonomy" id="669"/>
    <lineage>
        <taxon>Bacteria</taxon>
        <taxon>Pseudomonadati</taxon>
        <taxon>Pseudomonadota</taxon>
        <taxon>Gammaproteobacteria</taxon>
        <taxon>Vibrionales</taxon>
        <taxon>Vibrionaceae</taxon>
        <taxon>Vibrio</taxon>
    </lineage>
</organism>
<reference evidence="1 2" key="1">
    <citation type="submission" date="2012-10" db="EMBL/GenBank/DDBJ databases">
        <title>Genome sequence of Vibrio Cholerae HENC-02.</title>
        <authorList>
            <person name="Eppinger M."/>
            <person name="Hasan N.A."/>
            <person name="Sengamalay N."/>
            <person name="Hine E."/>
            <person name="Su Q."/>
            <person name="Daugherty S.C."/>
            <person name="Young S."/>
            <person name="Sadzewicz L."/>
            <person name="Tallon L."/>
            <person name="Cebula T.A."/>
            <person name="Ravel J."/>
            <person name="Colwell R.R."/>
        </authorList>
    </citation>
    <scope>NUCLEOTIDE SEQUENCE [LARGE SCALE GENOMIC DNA]</scope>
    <source>
        <strain evidence="1 2">HENC-02</strain>
    </source>
</reference>